<name>A0ABS6GSI9_9BACI</name>
<organism evidence="2 3">
    <name type="scientific">Allobacillus halotolerans</name>
    <dbReference type="NCBI Taxonomy" id="570278"/>
    <lineage>
        <taxon>Bacteria</taxon>
        <taxon>Bacillati</taxon>
        <taxon>Bacillota</taxon>
        <taxon>Bacilli</taxon>
        <taxon>Bacillales</taxon>
        <taxon>Bacillaceae</taxon>
        <taxon>Allobacillus</taxon>
    </lineage>
</organism>
<gene>
    <name evidence="2" type="ORF">KQ486_12845</name>
</gene>
<keyword evidence="1" id="KW-0812">Transmembrane</keyword>
<proteinExistence type="predicted"/>
<evidence type="ECO:0008006" key="4">
    <source>
        <dbReference type="Google" id="ProtNLM"/>
    </source>
</evidence>
<feature type="transmembrane region" description="Helical" evidence="1">
    <location>
        <begin position="31"/>
        <end position="50"/>
    </location>
</feature>
<evidence type="ECO:0000313" key="2">
    <source>
        <dbReference type="EMBL" id="MBU6081903.1"/>
    </source>
</evidence>
<dbReference type="Proteomes" id="UP000812672">
    <property type="component" value="Unassembled WGS sequence"/>
</dbReference>
<dbReference type="EMBL" id="JAHLZF010000025">
    <property type="protein sequence ID" value="MBU6081903.1"/>
    <property type="molecule type" value="Genomic_DNA"/>
</dbReference>
<feature type="transmembrane region" description="Helical" evidence="1">
    <location>
        <begin position="159"/>
        <end position="178"/>
    </location>
</feature>
<sequence>MQPIIGLIMFLFLMLPPVANLLESIMIFHMHMQMPLIAISGFLMAPFFMEKFPKFFAKWNERGIPGIILFTLVMTYWSIPRAMDDALTMYSVELFKFISLAFLAGVPLRASWMKLTDFWKNAVFVFFTLQYGLMGLIYLMSDSQLCNNYLQSEQITLGWGFLTVAIALLIYLIQLVIIDPSDYE</sequence>
<feature type="transmembrane region" description="Helical" evidence="1">
    <location>
        <begin position="62"/>
        <end position="80"/>
    </location>
</feature>
<keyword evidence="1" id="KW-0472">Membrane</keyword>
<keyword evidence="1" id="KW-1133">Transmembrane helix</keyword>
<reference evidence="2 3" key="1">
    <citation type="journal article" date="2011" name="Int. J. Syst. Evol. Microbiol.">
        <title>Allobacillus halotolerans gen. nov., sp. nov. isolated from shrimp paste.</title>
        <authorList>
            <person name="Sheu S.Y."/>
            <person name="Arun A.B."/>
            <person name="Jiang S.R."/>
            <person name="Young C.C."/>
            <person name="Chen W.M."/>
        </authorList>
    </citation>
    <scope>NUCLEOTIDE SEQUENCE [LARGE SCALE GENOMIC DNA]</scope>
    <source>
        <strain evidence="2 3">LMG 24826</strain>
    </source>
</reference>
<feature type="transmembrane region" description="Helical" evidence="1">
    <location>
        <begin position="118"/>
        <end position="139"/>
    </location>
</feature>
<feature type="transmembrane region" description="Helical" evidence="1">
    <location>
        <begin position="86"/>
        <end position="106"/>
    </location>
</feature>
<comment type="caution">
    <text evidence="2">The sequence shown here is derived from an EMBL/GenBank/DDBJ whole genome shotgun (WGS) entry which is preliminary data.</text>
</comment>
<evidence type="ECO:0000256" key="1">
    <source>
        <dbReference type="SAM" id="Phobius"/>
    </source>
</evidence>
<protein>
    <recommendedName>
        <fullName evidence="4">Cytochrome c oxidase caa3 assembly factor (Caa3_CtaG)</fullName>
    </recommendedName>
</protein>
<evidence type="ECO:0000313" key="3">
    <source>
        <dbReference type="Proteomes" id="UP000812672"/>
    </source>
</evidence>
<accession>A0ABS6GSI9</accession>
<dbReference type="RefSeq" id="WP_216687862.1">
    <property type="nucleotide sequence ID" value="NZ_CAUPKR010000015.1"/>
</dbReference>
<keyword evidence="3" id="KW-1185">Reference proteome</keyword>